<feature type="transmembrane region" description="Helical" evidence="1">
    <location>
        <begin position="20"/>
        <end position="41"/>
    </location>
</feature>
<gene>
    <name evidence="2" type="ORF">NVIE_022670</name>
</gene>
<reference evidence="2 3" key="1">
    <citation type="journal article" date="2014" name="Int. J. Syst. Evol. Microbiol.">
        <title>Nitrososphaera viennensis gen. nov., sp. nov., an aerobic and mesophilic, ammonia-oxidizing archaeon from soil and a member of the archaeal phylum Thaumarchaeota.</title>
        <authorList>
            <person name="Stieglmeier M."/>
            <person name="Klingl A."/>
            <person name="Alves R.J."/>
            <person name="Rittmann S.K."/>
            <person name="Melcher M."/>
            <person name="Leisch N."/>
            <person name="Schleper C."/>
        </authorList>
    </citation>
    <scope>NUCLEOTIDE SEQUENCE [LARGE SCALE GENOMIC DNA]</scope>
    <source>
        <strain evidence="2">EN76</strain>
    </source>
</reference>
<keyword evidence="1" id="KW-0812">Transmembrane</keyword>
<keyword evidence="1" id="KW-1133">Transmembrane helix</keyword>
<evidence type="ECO:0000256" key="1">
    <source>
        <dbReference type="SAM" id="Phobius"/>
    </source>
</evidence>
<feature type="transmembrane region" description="Helical" evidence="1">
    <location>
        <begin position="119"/>
        <end position="137"/>
    </location>
</feature>
<dbReference type="HOGENOM" id="CLU_1105241_0_0_2"/>
<protein>
    <submittedName>
        <fullName evidence="2">Uncharacterized protein</fullName>
    </submittedName>
</protein>
<proteinExistence type="predicted"/>
<dbReference type="EMBL" id="CP007536">
    <property type="protein sequence ID" value="AIC16529.1"/>
    <property type="molecule type" value="Genomic_DNA"/>
</dbReference>
<name>A0A060HIX4_9ARCH</name>
<accession>A0A060HIX4</accession>
<feature type="transmembrane region" description="Helical" evidence="1">
    <location>
        <begin position="91"/>
        <end position="107"/>
    </location>
</feature>
<dbReference type="Proteomes" id="UP000027093">
    <property type="component" value="Chromosome"/>
</dbReference>
<keyword evidence="1" id="KW-0472">Membrane</keyword>
<feature type="transmembrane region" description="Helical" evidence="1">
    <location>
        <begin position="53"/>
        <end position="71"/>
    </location>
</feature>
<keyword evidence="3" id="KW-1185">Reference proteome</keyword>
<sequence length="251" mass="29649">MEASSRQLHYKKLSEFYRNFLEIMVAVIIGQSFVQVDHIFIPFSNVLSDYRSFIDASGMLMVYFIVVSGWIGYHRSITKNPHKGKLGNARFVVDLVVVFLTYYIVSVANPESKGHFGDIFQWILPIMFGLYLLWDILKILEYREEEREEHKIRVRRMIITATFFALFIAFSFLYQYQLSFWDNPYPTTPPWNKTHFDFTFIIYTFALVFFYRGIKWPVKGKLPKPKKMKAKANAKVDIPFSDLPKEKEKNG</sequence>
<evidence type="ECO:0000313" key="2">
    <source>
        <dbReference type="EMBL" id="AIC16529.1"/>
    </source>
</evidence>
<evidence type="ECO:0000313" key="3">
    <source>
        <dbReference type="Proteomes" id="UP000027093"/>
    </source>
</evidence>
<dbReference type="AlphaFoldDB" id="A0A060HIX4"/>
<feature type="transmembrane region" description="Helical" evidence="1">
    <location>
        <begin position="158"/>
        <end position="176"/>
    </location>
</feature>
<organism evidence="2 3">
    <name type="scientific">Nitrososphaera viennensis EN76</name>
    <dbReference type="NCBI Taxonomy" id="926571"/>
    <lineage>
        <taxon>Archaea</taxon>
        <taxon>Nitrososphaerota</taxon>
        <taxon>Nitrososphaeria</taxon>
        <taxon>Nitrososphaerales</taxon>
        <taxon>Nitrososphaeraceae</taxon>
        <taxon>Nitrososphaera</taxon>
    </lineage>
</organism>
<feature type="transmembrane region" description="Helical" evidence="1">
    <location>
        <begin position="196"/>
        <end position="214"/>
    </location>
</feature>
<dbReference type="KEGG" id="nvn:NVIE_022670"/>